<name>A0ABN8XD43_9BACT</name>
<dbReference type="SUPFAM" id="SSF56300">
    <property type="entry name" value="Metallo-dependent phosphatases"/>
    <property type="match status" value="1"/>
</dbReference>
<keyword evidence="5" id="KW-1185">Reference proteome</keyword>
<dbReference type="Gene3D" id="2.60.40.380">
    <property type="entry name" value="Purple acid phosphatase-like, N-terminal"/>
    <property type="match status" value="1"/>
</dbReference>
<sequence>MRSMFYKVFFLFCLFNCVSLFVCGGKTEGNFFPYGVASGDPTTNSVILWSRIESSISTIDVQYEVALDPEFKKLIASGIVSTSPEIDYTLKKEVQGLEPAKIYYYRWSWNGHFSPIGRTKTLPLKAEKIRIALASCQHYGAGFYTAYKYMLQDNPDFIIHLGDWIYEFPVYGTVCARPDPVGIAFDLATYRAKHRLYRTDPDLQEALRNFPLFAIWDDHEVQNDYAGRALSFYNPDRMKAAYQAFFEYLPIRQQKEWKLFRSFKIGNLLECFLTDGRQYREEDVWHPAFHAPVEATMQASAPGRSMLGSEQRNWLIDSLKSSHAQWKFIASGDMMMDIKLGGKPINLDQWDGFAWERNEILKTIRDNQIRNVVVLSGDTHVFSFGKLLLDGEEIACEIGTAGISSPAGKIEGKEKILKENPHILFNDTEHRGYVLIEISPSGCIGYFYGISTVLNKEGERILLKEIHIPSRFK</sequence>
<dbReference type="Gene3D" id="3.60.21.70">
    <property type="entry name" value="PhoD-like phosphatase"/>
    <property type="match status" value="1"/>
</dbReference>
<reference evidence="4" key="1">
    <citation type="submission" date="2023-03" db="EMBL/GenBank/DDBJ databases">
        <authorList>
            <person name="Cremers G."/>
            <person name="Picone N."/>
        </authorList>
    </citation>
    <scope>NUCLEOTIDE SEQUENCE</scope>
    <source>
        <strain evidence="4">Sample_alias</strain>
    </source>
</reference>
<accession>A0ABN8XD43</accession>
<evidence type="ECO:0000313" key="5">
    <source>
        <dbReference type="Proteomes" id="UP001161497"/>
    </source>
</evidence>
<feature type="chain" id="PRO_5045155246" evidence="1">
    <location>
        <begin position="23"/>
        <end position="473"/>
    </location>
</feature>
<keyword evidence="1" id="KW-0732">Signal</keyword>
<feature type="domain" description="PhoD-like phosphatase metallophosphatase" evidence="2">
    <location>
        <begin position="132"/>
        <end position="441"/>
    </location>
</feature>
<gene>
    <name evidence="4" type="primary">phoD</name>
    <name evidence="4" type="ORF">MFUM_0809</name>
</gene>
<feature type="domain" description="Phospholipase D N-terminal" evidence="3">
    <location>
        <begin position="35"/>
        <end position="121"/>
    </location>
</feature>
<evidence type="ECO:0000259" key="3">
    <source>
        <dbReference type="Pfam" id="PF16655"/>
    </source>
</evidence>
<evidence type="ECO:0000259" key="2">
    <source>
        <dbReference type="Pfam" id="PF09423"/>
    </source>
</evidence>
<dbReference type="InterPro" id="IPR018946">
    <property type="entry name" value="PhoD-like_MPP"/>
</dbReference>
<dbReference type="Proteomes" id="UP001161497">
    <property type="component" value="Chromosome"/>
</dbReference>
<proteinExistence type="predicted"/>
<organism evidence="4 5">
    <name type="scientific">Candidatus Methylacidiphilum fumarolicum</name>
    <dbReference type="NCBI Taxonomy" id="591154"/>
    <lineage>
        <taxon>Bacteria</taxon>
        <taxon>Pseudomonadati</taxon>
        <taxon>Verrucomicrobiota</taxon>
        <taxon>Methylacidiphilae</taxon>
        <taxon>Methylacidiphilales</taxon>
        <taxon>Methylacidiphilaceae</taxon>
        <taxon>Methylacidiphilum (ex Ratnadevi et al. 2023)</taxon>
    </lineage>
</organism>
<evidence type="ECO:0000313" key="4">
    <source>
        <dbReference type="EMBL" id="CAI9085189.1"/>
    </source>
</evidence>
<evidence type="ECO:0000256" key="1">
    <source>
        <dbReference type="SAM" id="SignalP"/>
    </source>
</evidence>
<dbReference type="CDD" id="cd07389">
    <property type="entry name" value="MPP_PhoD"/>
    <property type="match status" value="1"/>
</dbReference>
<dbReference type="InterPro" id="IPR052900">
    <property type="entry name" value="Phospholipid_Metab_Enz"/>
</dbReference>
<dbReference type="PANTHER" id="PTHR43606">
    <property type="entry name" value="PHOSPHATASE, PUTATIVE (AFU_ORTHOLOGUE AFUA_6G08710)-RELATED"/>
    <property type="match status" value="1"/>
</dbReference>
<protein>
    <submittedName>
        <fullName evidence="4">Phosphodiesterase/alkaline phosphatase D</fullName>
    </submittedName>
</protein>
<dbReference type="InterPro" id="IPR029052">
    <property type="entry name" value="Metallo-depent_PP-like"/>
</dbReference>
<dbReference type="EMBL" id="OX458932">
    <property type="protein sequence ID" value="CAI9085189.1"/>
    <property type="molecule type" value="Genomic_DNA"/>
</dbReference>
<dbReference type="PANTHER" id="PTHR43606:SF2">
    <property type="entry name" value="ALKALINE PHOSPHATASE FAMILY PROTEIN (AFU_ORTHOLOGUE AFUA_5G03860)"/>
    <property type="match status" value="1"/>
</dbReference>
<dbReference type="Pfam" id="PF16655">
    <property type="entry name" value="PhoD_N"/>
    <property type="match status" value="1"/>
</dbReference>
<feature type="signal peptide" evidence="1">
    <location>
        <begin position="1"/>
        <end position="22"/>
    </location>
</feature>
<dbReference type="InterPro" id="IPR032093">
    <property type="entry name" value="PhoD_N"/>
</dbReference>
<dbReference type="InterPro" id="IPR038607">
    <property type="entry name" value="PhoD-like_sf"/>
</dbReference>
<dbReference type="Pfam" id="PF09423">
    <property type="entry name" value="PhoD"/>
    <property type="match status" value="1"/>
</dbReference>